<evidence type="ECO:0000256" key="3">
    <source>
        <dbReference type="ARBA" id="ARBA00023163"/>
    </source>
</evidence>
<dbReference type="PANTHER" id="PTHR33164">
    <property type="entry name" value="TRANSCRIPTIONAL REGULATOR, MARR FAMILY"/>
    <property type="match status" value="1"/>
</dbReference>
<dbReference type="InterPro" id="IPR036388">
    <property type="entry name" value="WH-like_DNA-bd_sf"/>
</dbReference>
<gene>
    <name evidence="5" type="ORF">GCM10007350_10240</name>
</gene>
<protein>
    <submittedName>
        <fullName evidence="5">MarR family transcriptional regulator</fullName>
    </submittedName>
</protein>
<evidence type="ECO:0000256" key="1">
    <source>
        <dbReference type="ARBA" id="ARBA00023015"/>
    </source>
</evidence>
<reference evidence="6" key="1">
    <citation type="journal article" date="2019" name="Int. J. Syst. Evol. Microbiol.">
        <title>The Global Catalogue of Microorganisms (GCM) 10K type strain sequencing project: providing services to taxonomists for standard genome sequencing and annotation.</title>
        <authorList>
            <consortium name="The Broad Institute Genomics Platform"/>
            <consortium name="The Broad Institute Genome Sequencing Center for Infectious Disease"/>
            <person name="Wu L."/>
            <person name="Ma J."/>
        </authorList>
    </citation>
    <scope>NUCLEOTIDE SEQUENCE [LARGE SCALE GENOMIC DNA]</scope>
    <source>
        <strain evidence="6">KCTC 23701</strain>
    </source>
</reference>
<keyword evidence="2" id="KW-0238">DNA-binding</keyword>
<dbReference type="PRINTS" id="PR00598">
    <property type="entry name" value="HTHMARR"/>
</dbReference>
<evidence type="ECO:0000259" key="4">
    <source>
        <dbReference type="PROSITE" id="PS50995"/>
    </source>
</evidence>
<accession>A0ABQ3GYW3</accession>
<dbReference type="PANTHER" id="PTHR33164:SF99">
    <property type="entry name" value="MARR FAMILY REGULATORY PROTEIN"/>
    <property type="match status" value="1"/>
</dbReference>
<comment type="caution">
    <text evidence="5">The sequence shown here is derived from an EMBL/GenBank/DDBJ whole genome shotgun (WGS) entry which is preliminary data.</text>
</comment>
<evidence type="ECO:0000256" key="2">
    <source>
        <dbReference type="ARBA" id="ARBA00023125"/>
    </source>
</evidence>
<dbReference type="EMBL" id="BMYO01000002">
    <property type="protein sequence ID" value="GHD59171.1"/>
    <property type="molecule type" value="Genomic_DNA"/>
</dbReference>
<proteinExistence type="predicted"/>
<dbReference type="PROSITE" id="PS01117">
    <property type="entry name" value="HTH_MARR_1"/>
    <property type="match status" value="1"/>
</dbReference>
<dbReference type="Proteomes" id="UP000604737">
    <property type="component" value="Unassembled WGS sequence"/>
</dbReference>
<dbReference type="InterPro" id="IPR039422">
    <property type="entry name" value="MarR/SlyA-like"/>
</dbReference>
<dbReference type="SMART" id="SM00347">
    <property type="entry name" value="HTH_MARR"/>
    <property type="match status" value="1"/>
</dbReference>
<dbReference type="Pfam" id="PF01047">
    <property type="entry name" value="MarR"/>
    <property type="match status" value="1"/>
</dbReference>
<dbReference type="Gene3D" id="1.10.10.10">
    <property type="entry name" value="Winged helix-like DNA-binding domain superfamily/Winged helix DNA-binding domain"/>
    <property type="match status" value="1"/>
</dbReference>
<dbReference type="SUPFAM" id="SSF46785">
    <property type="entry name" value="Winged helix' DNA-binding domain"/>
    <property type="match status" value="1"/>
</dbReference>
<name>A0ABQ3GYW3_9NEIS</name>
<sequence>MEFEARIEHICATNPAAPRDAIIASRRLFRAAHLLENRINAALAPHGLDMREYLALTLLASEVDGPMRPTELSITLDATRTQITRLLDALEKRGLLARSPSPTDRRGLELSVTDAGRALQKQAVPSVYTAYEACWTLVDPDLQPMLLAALGSIDRGLSPA</sequence>
<dbReference type="PROSITE" id="PS50995">
    <property type="entry name" value="HTH_MARR_2"/>
    <property type="match status" value="1"/>
</dbReference>
<dbReference type="RefSeq" id="WP_189459080.1">
    <property type="nucleotide sequence ID" value="NZ_BMYO01000002.1"/>
</dbReference>
<keyword evidence="6" id="KW-1185">Reference proteome</keyword>
<dbReference type="InterPro" id="IPR036390">
    <property type="entry name" value="WH_DNA-bd_sf"/>
</dbReference>
<keyword evidence="1" id="KW-0805">Transcription regulation</keyword>
<organism evidence="5 6">
    <name type="scientific">Jeongeupia chitinilytica</name>
    <dbReference type="NCBI Taxonomy" id="1041641"/>
    <lineage>
        <taxon>Bacteria</taxon>
        <taxon>Pseudomonadati</taxon>
        <taxon>Pseudomonadota</taxon>
        <taxon>Betaproteobacteria</taxon>
        <taxon>Neisseriales</taxon>
        <taxon>Chitinibacteraceae</taxon>
        <taxon>Jeongeupia</taxon>
    </lineage>
</organism>
<keyword evidence="3" id="KW-0804">Transcription</keyword>
<dbReference type="InterPro" id="IPR000835">
    <property type="entry name" value="HTH_MarR-typ"/>
</dbReference>
<dbReference type="InterPro" id="IPR023187">
    <property type="entry name" value="Tscrpt_reg_MarR-type_CS"/>
</dbReference>
<evidence type="ECO:0000313" key="5">
    <source>
        <dbReference type="EMBL" id="GHD59171.1"/>
    </source>
</evidence>
<evidence type="ECO:0000313" key="6">
    <source>
        <dbReference type="Proteomes" id="UP000604737"/>
    </source>
</evidence>
<feature type="domain" description="HTH marR-type" evidence="4">
    <location>
        <begin position="21"/>
        <end position="155"/>
    </location>
</feature>